<gene>
    <name evidence="4" type="ORF">N0V89_008296</name>
</gene>
<keyword evidence="5" id="KW-1185">Reference proteome</keyword>
<feature type="region of interest" description="Disordered" evidence="2">
    <location>
        <begin position="823"/>
        <end position="853"/>
    </location>
</feature>
<dbReference type="GeneID" id="80911826"/>
<keyword evidence="3" id="KW-0812">Transmembrane</keyword>
<dbReference type="RefSeq" id="XP_056068609.1">
    <property type="nucleotide sequence ID" value="XM_056217053.1"/>
</dbReference>
<organism evidence="4 5">
    <name type="scientific">Didymosphaeria variabile</name>
    <dbReference type="NCBI Taxonomy" id="1932322"/>
    <lineage>
        <taxon>Eukaryota</taxon>
        <taxon>Fungi</taxon>
        <taxon>Dikarya</taxon>
        <taxon>Ascomycota</taxon>
        <taxon>Pezizomycotina</taxon>
        <taxon>Dothideomycetes</taxon>
        <taxon>Pleosporomycetidae</taxon>
        <taxon>Pleosporales</taxon>
        <taxon>Massarineae</taxon>
        <taxon>Didymosphaeriaceae</taxon>
        <taxon>Didymosphaeria</taxon>
    </lineage>
</organism>
<feature type="compositionally biased region" description="Polar residues" evidence="2">
    <location>
        <begin position="827"/>
        <end position="837"/>
    </location>
</feature>
<dbReference type="Proteomes" id="UP001140513">
    <property type="component" value="Unassembled WGS sequence"/>
</dbReference>
<sequence>MAEFFRSRNSEPTMDEGRFSQGTRLIMTLCVLFCIFMICPLISWKCNQLWTSPSSAKYQQLERRIERAEQEARKQRIQNAVLVNEQLRADIESLKGQAVVDMREIAELKKTRDGTPEQLHKLIETVHTNMKSEFKEVFQQHEKSSAYALSLLKSKNTAALQEQDKRADDKLAALKSEVQASAQAQIKQAIKGAVEKLKTELEVKLKMQDKRNQTALEAQASETAKLLVTVGDLEEHKNATQQKMKEQDDRLEAAKKEVHQRQDRAEEVAKVQGMKISSLKSKLTANDNEIKELKSGNDEQTANIFKLKTEIEALQKNTVTRNQFDDEKRRTSKNEGVVADLKKELNGSHEKQESEISKIKTGIESLLLVLKGTQTQLDQQEQKAADIENGMRTLNDDVAQLKTDRDEHGRRLAKVTEVQTTIVQVQSGLEKALQVAASDIGSKVNTLMKNTAAIKAVDDRVTNLESNLEEQSCKVSSTETSVKDLEKKVDNAGTSVSKLFEEQHTSISAVEQMVKTTEANFTEYTTATDQHLQQLDTELQEECEASFEELSALKQRLVDIQREYTAISKAIVAQEVVEVLSKLPANGAETSTRELDTLKTEILTEVQRHRDEDNTKRRLIDKDADDNIRKLQKDIADNEKTHRDQANATAHTISVHQDALNDRISGLEKSLRDTETKHYADLARVEASNAGMSAASSLHEATTEKALQQIQAISLKLAQNEARVMAVEHHATESFDSVQAKSKEIMDPCAKEIADSQEQIWDRLNLRLTDALQIFEKDQDDKIKSFLKQFQDGRLEGLILRQLGPAMAKVKAELSQAVRSLIRSQEMKSPNPLSTEDQVQRRSALFPNEKESE</sequence>
<dbReference type="Gene3D" id="1.20.5.340">
    <property type="match status" value="1"/>
</dbReference>
<proteinExistence type="predicted"/>
<evidence type="ECO:0000313" key="5">
    <source>
        <dbReference type="Proteomes" id="UP001140513"/>
    </source>
</evidence>
<feature type="coiled-coil region" evidence="1">
    <location>
        <begin position="230"/>
        <end position="264"/>
    </location>
</feature>
<feature type="coiled-coil region" evidence="1">
    <location>
        <begin position="363"/>
        <end position="411"/>
    </location>
</feature>
<keyword evidence="3" id="KW-0472">Membrane</keyword>
<evidence type="ECO:0000256" key="1">
    <source>
        <dbReference type="SAM" id="Coils"/>
    </source>
</evidence>
<name>A0A9W8XHB7_9PLEO</name>
<feature type="coiled-coil region" evidence="1">
    <location>
        <begin position="454"/>
        <end position="502"/>
    </location>
</feature>
<keyword evidence="3" id="KW-1133">Transmembrane helix</keyword>
<evidence type="ECO:0000256" key="3">
    <source>
        <dbReference type="SAM" id="Phobius"/>
    </source>
</evidence>
<reference evidence="4" key="1">
    <citation type="submission" date="2022-10" db="EMBL/GenBank/DDBJ databases">
        <title>Tapping the CABI collections for fungal endophytes: first genome assemblies for Collariella, Neodidymelliopsis, Ascochyta clinopodiicola, Didymella pomorum, Didymosphaeria variabile, Neocosmospora piperis and Neocucurbitaria cava.</title>
        <authorList>
            <person name="Hill R."/>
        </authorList>
    </citation>
    <scope>NUCLEOTIDE SEQUENCE</scope>
    <source>
        <strain evidence="4">IMI 356815</strain>
    </source>
</reference>
<protein>
    <submittedName>
        <fullName evidence="4">Uncharacterized protein</fullName>
    </submittedName>
</protein>
<keyword evidence="1" id="KW-0175">Coiled coil</keyword>
<evidence type="ECO:0000256" key="2">
    <source>
        <dbReference type="SAM" id="MobiDB-lite"/>
    </source>
</evidence>
<dbReference type="AlphaFoldDB" id="A0A9W8XHB7"/>
<evidence type="ECO:0000313" key="4">
    <source>
        <dbReference type="EMBL" id="KAJ4349679.1"/>
    </source>
</evidence>
<feature type="transmembrane region" description="Helical" evidence="3">
    <location>
        <begin position="25"/>
        <end position="44"/>
    </location>
</feature>
<dbReference type="EMBL" id="JAPEUX010000006">
    <property type="protein sequence ID" value="KAJ4349679.1"/>
    <property type="molecule type" value="Genomic_DNA"/>
</dbReference>
<comment type="caution">
    <text evidence="4">The sequence shown here is derived from an EMBL/GenBank/DDBJ whole genome shotgun (WGS) entry which is preliminary data.</text>
</comment>
<feature type="coiled-coil region" evidence="1">
    <location>
        <begin position="58"/>
        <end position="97"/>
    </location>
</feature>
<accession>A0A9W8XHB7</accession>